<dbReference type="RefSeq" id="XP_068357046.1">
    <property type="nucleotide sequence ID" value="XM_068506365.1"/>
</dbReference>
<dbReference type="GO" id="GO:0005634">
    <property type="term" value="C:nucleus"/>
    <property type="evidence" value="ECO:0007669"/>
    <property type="project" value="TreeGrafter"/>
</dbReference>
<name>A0A1J4K2E6_9EUKA</name>
<dbReference type="AlphaFoldDB" id="A0A1J4K2E6"/>
<comment type="caution">
    <text evidence="2">The sequence shown here is derived from an EMBL/GenBank/DDBJ whole genome shotgun (WGS) entry which is preliminary data.</text>
</comment>
<dbReference type="GO" id="GO:0003713">
    <property type="term" value="F:transcription coactivator activity"/>
    <property type="evidence" value="ECO:0007669"/>
    <property type="project" value="TreeGrafter"/>
</dbReference>
<dbReference type="InterPro" id="IPR055141">
    <property type="entry name" value="TADA2A_B-like_dom"/>
</dbReference>
<accession>A0A1J4K2E6</accession>
<dbReference type="OrthoDB" id="270417at2759"/>
<dbReference type="EMBL" id="MLAK01000813">
    <property type="protein sequence ID" value="OHT03910.1"/>
    <property type="molecule type" value="Genomic_DNA"/>
</dbReference>
<dbReference type="InterPro" id="IPR017884">
    <property type="entry name" value="SANT_dom"/>
</dbReference>
<feature type="domain" description="SANT" evidence="1">
    <location>
        <begin position="69"/>
        <end position="121"/>
    </location>
</feature>
<evidence type="ECO:0000313" key="2">
    <source>
        <dbReference type="EMBL" id="OHT03910.1"/>
    </source>
</evidence>
<dbReference type="GO" id="GO:0003682">
    <property type="term" value="F:chromatin binding"/>
    <property type="evidence" value="ECO:0007669"/>
    <property type="project" value="TreeGrafter"/>
</dbReference>
<dbReference type="PANTHER" id="PTHR12374">
    <property type="entry name" value="TRANSCRIPTIONAL ADAPTOR 2 ADA2 -RELATED"/>
    <property type="match status" value="1"/>
</dbReference>
<dbReference type="GO" id="GO:0006357">
    <property type="term" value="P:regulation of transcription by RNA polymerase II"/>
    <property type="evidence" value="ECO:0007669"/>
    <property type="project" value="TreeGrafter"/>
</dbReference>
<reference evidence="2" key="1">
    <citation type="submission" date="2016-10" db="EMBL/GenBank/DDBJ databases">
        <authorList>
            <person name="Benchimol M."/>
            <person name="Almeida L.G."/>
            <person name="Vasconcelos A.T."/>
            <person name="Perreira-Neves A."/>
            <person name="Rosa I.A."/>
            <person name="Tasca T."/>
            <person name="Bogo M.R."/>
            <person name="de Souza W."/>
        </authorList>
    </citation>
    <scope>NUCLEOTIDE SEQUENCE [LARGE SCALE GENOMIC DNA]</scope>
    <source>
        <strain evidence="2">K</strain>
    </source>
</reference>
<dbReference type="Pfam" id="PF22941">
    <property type="entry name" value="TADA2A-like_3rd"/>
    <property type="match status" value="1"/>
</dbReference>
<dbReference type="GO" id="GO:0006338">
    <property type="term" value="P:chromatin remodeling"/>
    <property type="evidence" value="ECO:0007669"/>
    <property type="project" value="TreeGrafter"/>
</dbReference>
<dbReference type="InterPro" id="IPR001005">
    <property type="entry name" value="SANT/Myb"/>
</dbReference>
<dbReference type="Gene3D" id="1.10.10.10">
    <property type="entry name" value="Winged helix-like DNA-binding domain superfamily/Winged helix DNA-binding domain"/>
    <property type="match status" value="1"/>
</dbReference>
<evidence type="ECO:0000313" key="3">
    <source>
        <dbReference type="Proteomes" id="UP000179807"/>
    </source>
</evidence>
<dbReference type="PROSITE" id="PS51293">
    <property type="entry name" value="SANT"/>
    <property type="match status" value="1"/>
</dbReference>
<dbReference type="InterPro" id="IPR009057">
    <property type="entry name" value="Homeodomain-like_sf"/>
</dbReference>
<dbReference type="PANTHER" id="PTHR12374:SF20">
    <property type="entry name" value="TRANSCRIPTIONAL ADAPTER 2-ALPHA"/>
    <property type="match status" value="1"/>
</dbReference>
<dbReference type="SUPFAM" id="SSF46689">
    <property type="entry name" value="Homeodomain-like"/>
    <property type="match status" value="2"/>
</dbReference>
<sequence length="429" mass="49761">MSSSTPKRSKKDISCCATCGRSLLKERHIRCLKCSHYAQCLQCLSVAAESHHHSFSHNFFVIEPKPGPIYCQGWDAHDEILLLFGIKMLGIGNWNDISHFMRTKTAADIEAHYTAIYIKSPTAPYPVSQILPAIPKPHPPPFDTRPVESCPSEAHEKHMLEKNKKEKTIPAEFNGFMPYRHEFEIDFNNDAESLVARIEFRDDEDTQQTFYSKISALMTYNAQLAERKFRTAVIEDWNIHYKEVKFTARNEKDIDPRFLNGFSPAEREIDSKIISIAPYLGYKKTEHLANCLHQQLKYAEMIAQRQQWQLNGIKSHTEGTLFSSLQKYIKDGKLPQSEIDNWNEQIEKYKRSTEILVSKNDEFLIDQELQLCMKEKIHPQLYMSLKCLLLREAAFRRVRKKDAIVMDPNHTNKISKVYDLLVSLGFIKC</sequence>
<dbReference type="GO" id="GO:0003677">
    <property type="term" value="F:DNA binding"/>
    <property type="evidence" value="ECO:0007669"/>
    <property type="project" value="UniProtKB-KW"/>
</dbReference>
<dbReference type="SUPFAM" id="SSF57850">
    <property type="entry name" value="RING/U-box"/>
    <property type="match status" value="1"/>
</dbReference>
<dbReference type="Proteomes" id="UP000179807">
    <property type="component" value="Unassembled WGS sequence"/>
</dbReference>
<dbReference type="InterPro" id="IPR036388">
    <property type="entry name" value="WH-like_DNA-bd_sf"/>
</dbReference>
<dbReference type="VEuPathDB" id="TrichDB:TRFO_28756"/>
<dbReference type="CDD" id="cd00167">
    <property type="entry name" value="SANT"/>
    <property type="match status" value="1"/>
</dbReference>
<keyword evidence="3" id="KW-1185">Reference proteome</keyword>
<evidence type="ECO:0000259" key="1">
    <source>
        <dbReference type="PROSITE" id="PS51293"/>
    </source>
</evidence>
<gene>
    <name evidence="2" type="ORF">TRFO_28756</name>
</gene>
<organism evidence="2 3">
    <name type="scientific">Tritrichomonas foetus</name>
    <dbReference type="NCBI Taxonomy" id="1144522"/>
    <lineage>
        <taxon>Eukaryota</taxon>
        <taxon>Metamonada</taxon>
        <taxon>Parabasalia</taxon>
        <taxon>Tritrichomonadida</taxon>
        <taxon>Tritrichomonadidae</taxon>
        <taxon>Tritrichomonas</taxon>
    </lineage>
</organism>
<proteinExistence type="predicted"/>
<dbReference type="Gene3D" id="1.10.10.60">
    <property type="entry name" value="Homeodomain-like"/>
    <property type="match status" value="1"/>
</dbReference>
<dbReference type="GeneID" id="94841069"/>
<protein>
    <submittedName>
        <fullName evidence="2">Myb-like DNA-binding domain containing protein</fullName>
    </submittedName>
</protein>
<dbReference type="SMART" id="SM00717">
    <property type="entry name" value="SANT"/>
    <property type="match status" value="1"/>
</dbReference>